<dbReference type="AlphaFoldDB" id="I9QRX6"/>
<reference evidence="1 2" key="1">
    <citation type="submission" date="2012-02" db="EMBL/GenBank/DDBJ databases">
        <title>The Genome Sequence of Bacteroides dorei CL02T12C06.</title>
        <authorList>
            <consortium name="The Broad Institute Genome Sequencing Platform"/>
            <person name="Earl A."/>
            <person name="Ward D."/>
            <person name="Feldgarden M."/>
            <person name="Gevers D."/>
            <person name="Zitomersky N.L."/>
            <person name="Coyne M.J."/>
            <person name="Comstock L.E."/>
            <person name="Young S.K."/>
            <person name="Zeng Q."/>
            <person name="Gargeya S."/>
            <person name="Fitzgerald M."/>
            <person name="Haas B."/>
            <person name="Abouelleil A."/>
            <person name="Alvarado L."/>
            <person name="Arachchi H.M."/>
            <person name="Berlin A."/>
            <person name="Chapman S.B."/>
            <person name="Gearin G."/>
            <person name="Goldberg J."/>
            <person name="Griggs A."/>
            <person name="Gujja S."/>
            <person name="Hansen M."/>
            <person name="Heiman D."/>
            <person name="Howarth C."/>
            <person name="Larimer J."/>
            <person name="Lui A."/>
            <person name="MacDonald P.J.P."/>
            <person name="McCowen C."/>
            <person name="Montmayeur A."/>
            <person name="Murphy C."/>
            <person name="Neiman D."/>
            <person name="Pearson M."/>
            <person name="Priest M."/>
            <person name="Roberts A."/>
            <person name="Saif S."/>
            <person name="Shea T."/>
            <person name="Sisk P."/>
            <person name="Stolte C."/>
            <person name="Sykes S."/>
            <person name="Wortman J."/>
            <person name="Nusbaum C."/>
            <person name="Birren B."/>
        </authorList>
    </citation>
    <scope>NUCLEOTIDE SEQUENCE [LARGE SCALE GENOMIC DNA]</scope>
    <source>
        <strain evidence="1 2">CL02T12C06</strain>
    </source>
</reference>
<evidence type="ECO:0000313" key="1">
    <source>
        <dbReference type="EMBL" id="EIY32466.1"/>
    </source>
</evidence>
<proteinExistence type="predicted"/>
<protein>
    <submittedName>
        <fullName evidence="1">Uncharacterized protein</fullName>
    </submittedName>
</protein>
<organism evidence="1 2">
    <name type="scientific">Phocaeicola dorei CL02T12C06</name>
    <dbReference type="NCBI Taxonomy" id="997876"/>
    <lineage>
        <taxon>Bacteria</taxon>
        <taxon>Pseudomonadati</taxon>
        <taxon>Bacteroidota</taxon>
        <taxon>Bacteroidia</taxon>
        <taxon>Bacteroidales</taxon>
        <taxon>Bacteroidaceae</taxon>
        <taxon>Phocaeicola</taxon>
    </lineage>
</organism>
<comment type="caution">
    <text evidence="1">The sequence shown here is derived from an EMBL/GenBank/DDBJ whole genome shotgun (WGS) entry which is preliminary data.</text>
</comment>
<gene>
    <name evidence="1" type="ORF">HMPREF1064_03009</name>
</gene>
<dbReference type="EMBL" id="AGXJ01000051">
    <property type="protein sequence ID" value="EIY32466.1"/>
    <property type="molecule type" value="Genomic_DNA"/>
</dbReference>
<name>I9QRX6_9BACT</name>
<keyword evidence="2" id="KW-1185">Reference proteome</keyword>
<dbReference type="HOGENOM" id="CLU_1253854_0_0_10"/>
<sequence>MPPILRERLIWQRMTRNTNTVKITAWGAVCIWNATSIAVGRFQKERIYDLEKFIERYTHTAGDEANIYLKAPLKESAAKQPTTFADLSTLNLETVEYSEKVIGVFGDTKLIKDVLKGLNDLFSVRTSSTTVKGVRDGYTAGSRKYVRHSQCMPTHRDEKGRAVCSTLPIKINSININPLKFIVMKTNKNARKNNKVQKLEKETAVKVTALAIIPKPMILL</sequence>
<dbReference type="Proteomes" id="UP000005974">
    <property type="component" value="Unassembled WGS sequence"/>
</dbReference>
<dbReference type="PATRIC" id="fig|997876.3.peg.3115"/>
<accession>I9QRX6</accession>
<evidence type="ECO:0000313" key="2">
    <source>
        <dbReference type="Proteomes" id="UP000005974"/>
    </source>
</evidence>